<dbReference type="STRING" id="52689.AKG39_15110"/>
<feature type="domain" description="Bacterial bifunctional deaminase-reductase C-terminal" evidence="1">
    <location>
        <begin position="3"/>
        <end position="169"/>
    </location>
</feature>
<dbReference type="EMBL" id="LGYO01000041">
    <property type="protein sequence ID" value="KNZ40897.1"/>
    <property type="molecule type" value="Genomic_DNA"/>
</dbReference>
<dbReference type="GO" id="GO:0009231">
    <property type="term" value="P:riboflavin biosynthetic process"/>
    <property type="evidence" value="ECO:0007669"/>
    <property type="project" value="InterPro"/>
</dbReference>
<comment type="caution">
    <text evidence="2">The sequence shown here is derived from an EMBL/GenBank/DDBJ whole genome shotgun (WGS) entry which is preliminary data.</text>
</comment>
<organism evidence="2 3">
    <name type="scientific">Acetobacterium bakii</name>
    <dbReference type="NCBI Taxonomy" id="52689"/>
    <lineage>
        <taxon>Bacteria</taxon>
        <taxon>Bacillati</taxon>
        <taxon>Bacillota</taxon>
        <taxon>Clostridia</taxon>
        <taxon>Eubacteriales</taxon>
        <taxon>Eubacteriaceae</taxon>
        <taxon>Acetobacterium</taxon>
    </lineage>
</organism>
<keyword evidence="3" id="KW-1185">Reference proteome</keyword>
<dbReference type="InterPro" id="IPR002734">
    <property type="entry name" value="RibDG_C"/>
</dbReference>
<protein>
    <recommendedName>
        <fullName evidence="1">Bacterial bifunctional deaminase-reductase C-terminal domain-containing protein</fullName>
    </recommendedName>
</protein>
<dbReference type="GO" id="GO:0008703">
    <property type="term" value="F:5-amino-6-(5-phosphoribosylamino)uracil reductase activity"/>
    <property type="evidence" value="ECO:0007669"/>
    <property type="project" value="InterPro"/>
</dbReference>
<dbReference type="Pfam" id="PF01872">
    <property type="entry name" value="RibD_C"/>
    <property type="match status" value="1"/>
</dbReference>
<dbReference type="SUPFAM" id="SSF53597">
    <property type="entry name" value="Dihydrofolate reductase-like"/>
    <property type="match status" value="1"/>
</dbReference>
<accession>A0A0L6TXV5</accession>
<gene>
    <name evidence="2" type="ORF">AKG39_15110</name>
</gene>
<dbReference type="RefSeq" id="WP_050741243.1">
    <property type="nucleotide sequence ID" value="NZ_LGYO01000041.1"/>
</dbReference>
<proteinExistence type="predicted"/>
<evidence type="ECO:0000313" key="2">
    <source>
        <dbReference type="EMBL" id="KNZ40897.1"/>
    </source>
</evidence>
<dbReference type="Proteomes" id="UP000036873">
    <property type="component" value="Unassembled WGS sequence"/>
</dbReference>
<name>A0A0L6TXV5_9FIRM</name>
<evidence type="ECO:0000259" key="1">
    <source>
        <dbReference type="Pfam" id="PF01872"/>
    </source>
</evidence>
<dbReference type="Gene3D" id="3.40.430.10">
    <property type="entry name" value="Dihydrofolate Reductase, subunit A"/>
    <property type="match status" value="1"/>
</dbReference>
<reference evidence="3" key="1">
    <citation type="submission" date="2015-07" db="EMBL/GenBank/DDBJ databases">
        <title>Draft genome sequence of Acetobacterium bakii DSM 8293, a potential psychrophilic chemical producer through syngas fermentation.</title>
        <authorList>
            <person name="Song Y."/>
            <person name="Hwang S."/>
            <person name="Cho B.-K."/>
        </authorList>
    </citation>
    <scope>NUCLEOTIDE SEQUENCE [LARGE SCALE GENOMIC DNA]</scope>
    <source>
        <strain evidence="3">DSM 8239</strain>
    </source>
</reference>
<dbReference type="AlphaFoldDB" id="A0A0L6TXV5"/>
<dbReference type="OrthoDB" id="195113at2"/>
<dbReference type="InterPro" id="IPR024072">
    <property type="entry name" value="DHFR-like_dom_sf"/>
</dbReference>
<sequence length="185" mass="20593">MGKVILGVTISLDGFAEDSNGSVNTLYPDLDTLRETEVMKESILTTGSVVMSKKEYEMADNPDLYAYNYEYQVPIFVFTDKKPEKHPKETDKLTFTFITDGVKNAVIQAKAAAGDKDVNIIGSAATTQLCLNANLADELQVDIIPIFLHSGFRPFDTVNLSVQVERIKVIELPAGRTHIRFKFIK</sequence>
<evidence type="ECO:0000313" key="3">
    <source>
        <dbReference type="Proteomes" id="UP000036873"/>
    </source>
</evidence>